<sequence length="110" mass="12883">MPYDDDAEERQPIDGSAILAFRILKNVRIVGVLPSMFKGMQRSYEEITLYLKRSMDLRLMLTFLGTCKSIKMFNQSYEKDEITALHEHFRTNQLPVQINIACFDTRAFRT</sequence>
<organism evidence="1 2">
    <name type="scientific">Caenorhabditis tropicalis</name>
    <dbReference type="NCBI Taxonomy" id="1561998"/>
    <lineage>
        <taxon>Eukaryota</taxon>
        <taxon>Metazoa</taxon>
        <taxon>Ecdysozoa</taxon>
        <taxon>Nematoda</taxon>
        <taxon>Chromadorea</taxon>
        <taxon>Rhabditida</taxon>
        <taxon>Rhabditina</taxon>
        <taxon>Rhabditomorpha</taxon>
        <taxon>Rhabditoidea</taxon>
        <taxon>Rhabditidae</taxon>
        <taxon>Peloderinae</taxon>
        <taxon>Caenorhabditis</taxon>
    </lineage>
</organism>
<keyword evidence="1" id="KW-1185">Reference proteome</keyword>
<protein>
    <submittedName>
        <fullName evidence="2">Helitron_like_N domain-containing protein</fullName>
    </submittedName>
</protein>
<evidence type="ECO:0000313" key="1">
    <source>
        <dbReference type="Proteomes" id="UP000095282"/>
    </source>
</evidence>
<accession>A0A1I7UTI3</accession>
<proteinExistence type="predicted"/>
<dbReference type="AlphaFoldDB" id="A0A1I7UTI3"/>
<dbReference type="Proteomes" id="UP000095282">
    <property type="component" value="Unplaced"/>
</dbReference>
<dbReference type="WBParaSite" id="Csp11.Scaffold630.g19198.t1">
    <property type="protein sequence ID" value="Csp11.Scaffold630.g19198.t1"/>
    <property type="gene ID" value="Csp11.Scaffold630.g19198"/>
</dbReference>
<evidence type="ECO:0000313" key="2">
    <source>
        <dbReference type="WBParaSite" id="Csp11.Scaffold630.g19198.t1"/>
    </source>
</evidence>
<name>A0A1I7UTI3_9PELO</name>
<reference evidence="2" key="1">
    <citation type="submission" date="2016-11" db="UniProtKB">
        <authorList>
            <consortium name="WormBaseParasite"/>
        </authorList>
    </citation>
    <scope>IDENTIFICATION</scope>
</reference>